<organism evidence="1 2">
    <name type="scientific">SAR324 cluster bacterium</name>
    <dbReference type="NCBI Taxonomy" id="2024889"/>
    <lineage>
        <taxon>Bacteria</taxon>
        <taxon>Deltaproteobacteria</taxon>
        <taxon>SAR324 cluster</taxon>
    </lineage>
</organism>
<evidence type="ECO:0000313" key="1">
    <source>
        <dbReference type="EMBL" id="NMC63899.1"/>
    </source>
</evidence>
<accession>A0A7X9IL90</accession>
<dbReference type="EMBL" id="JAAZON010000549">
    <property type="protein sequence ID" value="NMC63899.1"/>
    <property type="molecule type" value="Genomic_DNA"/>
</dbReference>
<sequence length="112" mass="12246">MINFIRKQCKYLLVWGLIITGMPNPILAESILGGVARTIEDIGGQIVGNPAAKNNDKLERQMMQGQGYQGVQGNIMVIEAKPTVSVIPEREAQPKKIYKKEATPVAVEISTP</sequence>
<name>A0A7X9IL90_9DELT</name>
<gene>
    <name evidence="1" type="ORF">GYA55_12115</name>
</gene>
<evidence type="ECO:0000313" key="2">
    <source>
        <dbReference type="Proteomes" id="UP000524246"/>
    </source>
</evidence>
<protein>
    <submittedName>
        <fullName evidence="1">Uncharacterized protein</fullName>
    </submittedName>
</protein>
<comment type="caution">
    <text evidence="1">The sequence shown here is derived from an EMBL/GenBank/DDBJ whole genome shotgun (WGS) entry which is preliminary data.</text>
</comment>
<proteinExistence type="predicted"/>
<dbReference type="Proteomes" id="UP000524246">
    <property type="component" value="Unassembled WGS sequence"/>
</dbReference>
<reference evidence="1 2" key="1">
    <citation type="journal article" date="2020" name="Biotechnol. Biofuels">
        <title>New insights from the biogas microbiome by comprehensive genome-resolved metagenomics of nearly 1600 species originating from multiple anaerobic digesters.</title>
        <authorList>
            <person name="Campanaro S."/>
            <person name="Treu L."/>
            <person name="Rodriguez-R L.M."/>
            <person name="Kovalovszki A."/>
            <person name="Ziels R.M."/>
            <person name="Maus I."/>
            <person name="Zhu X."/>
            <person name="Kougias P.G."/>
            <person name="Basile A."/>
            <person name="Luo G."/>
            <person name="Schluter A."/>
            <person name="Konstantinidis K.T."/>
            <person name="Angelidaki I."/>
        </authorList>
    </citation>
    <scope>NUCLEOTIDE SEQUENCE [LARGE SCALE GENOMIC DNA]</scope>
    <source>
        <strain evidence="1">AS27yjCOA_65</strain>
    </source>
</reference>
<dbReference type="AlphaFoldDB" id="A0A7X9IL90"/>